<comment type="function">
    <text evidence="12">E3 ubiquitin-protein ligase that specifically binds poly-ADP-ribosylated proteins and mediates their ubiquitination and subsequent degradation.</text>
</comment>
<comment type="catalytic activity">
    <reaction evidence="1 12">
        <text>S-ubiquitinyl-[E2 ubiquitin-conjugating enzyme]-L-cysteine + [acceptor protein]-L-lysine = [E2 ubiquitin-conjugating enzyme]-L-cysteine + N(6)-ubiquitinyl-[acceptor protein]-L-lysine.</text>
        <dbReference type="EC" id="2.3.2.27"/>
    </reaction>
</comment>
<evidence type="ECO:0000256" key="6">
    <source>
        <dbReference type="ARBA" id="ARBA00022687"/>
    </source>
</evidence>
<dbReference type="UniPathway" id="UPA00143"/>
<accession>A0A1Q3F431</accession>
<keyword evidence="6" id="KW-0879">Wnt signaling pathway</keyword>
<dbReference type="EC" id="2.3.2.27" evidence="12"/>
<dbReference type="FunFam" id="3.30.40.10:FF:000204">
    <property type="entry name" value="E3 ubiquitin-protein ligase RNF146"/>
    <property type="match status" value="1"/>
</dbReference>
<dbReference type="GO" id="GO:0051865">
    <property type="term" value="P:protein autoubiquitination"/>
    <property type="evidence" value="ECO:0007669"/>
    <property type="project" value="UniProtKB-UniRule"/>
</dbReference>
<dbReference type="CDD" id="cd16546">
    <property type="entry name" value="RING-HC_RNF146"/>
    <property type="match status" value="1"/>
</dbReference>
<dbReference type="PROSITE" id="PS00518">
    <property type="entry name" value="ZF_RING_1"/>
    <property type="match status" value="1"/>
</dbReference>
<dbReference type="PROSITE" id="PS50918">
    <property type="entry name" value="WWE"/>
    <property type="match status" value="1"/>
</dbReference>
<dbReference type="GO" id="GO:0008270">
    <property type="term" value="F:zinc ion binding"/>
    <property type="evidence" value="ECO:0007669"/>
    <property type="project" value="UniProtKB-UniRule"/>
</dbReference>
<dbReference type="SMART" id="SM00678">
    <property type="entry name" value="WWE"/>
    <property type="match status" value="1"/>
</dbReference>
<dbReference type="Gene3D" id="3.30.720.50">
    <property type="match status" value="1"/>
</dbReference>
<dbReference type="SUPFAM" id="SSF57850">
    <property type="entry name" value="RING/U-box"/>
    <property type="match status" value="1"/>
</dbReference>
<keyword evidence="7 12" id="KW-0479">Metal-binding</keyword>
<dbReference type="GO" id="GO:0005634">
    <property type="term" value="C:nucleus"/>
    <property type="evidence" value="ECO:0007669"/>
    <property type="project" value="TreeGrafter"/>
</dbReference>
<dbReference type="AlphaFoldDB" id="A0A1Q3F431"/>
<dbReference type="SMART" id="SM00184">
    <property type="entry name" value="RING"/>
    <property type="match status" value="1"/>
</dbReference>
<dbReference type="PROSITE" id="PS50089">
    <property type="entry name" value="ZF_RING_2"/>
    <property type="match status" value="1"/>
</dbReference>
<keyword evidence="8 11" id="KW-0863">Zinc-finger</keyword>
<dbReference type="PANTHER" id="PTHR13417:SF2">
    <property type="entry name" value="E3 UBIQUITIN-PROTEIN LIGASE RNF146"/>
    <property type="match status" value="1"/>
</dbReference>
<evidence type="ECO:0000259" key="15">
    <source>
        <dbReference type="PROSITE" id="PS50918"/>
    </source>
</evidence>
<dbReference type="InterPro" id="IPR044110">
    <property type="entry name" value="RING-HC_RNF146"/>
</dbReference>
<organism evidence="16">
    <name type="scientific">Culex tarsalis</name>
    <name type="common">Encephalitis mosquito</name>
    <dbReference type="NCBI Taxonomy" id="7177"/>
    <lineage>
        <taxon>Eukaryota</taxon>
        <taxon>Metazoa</taxon>
        <taxon>Ecdysozoa</taxon>
        <taxon>Arthropoda</taxon>
        <taxon>Hexapoda</taxon>
        <taxon>Insecta</taxon>
        <taxon>Pterygota</taxon>
        <taxon>Neoptera</taxon>
        <taxon>Endopterygota</taxon>
        <taxon>Diptera</taxon>
        <taxon>Nematocera</taxon>
        <taxon>Culicoidea</taxon>
        <taxon>Culicidae</taxon>
        <taxon>Culicinae</taxon>
        <taxon>Culicini</taxon>
        <taxon>Culex</taxon>
        <taxon>Culex</taxon>
    </lineage>
</organism>
<dbReference type="GO" id="GO:0005829">
    <property type="term" value="C:cytosol"/>
    <property type="evidence" value="ECO:0007669"/>
    <property type="project" value="UniProtKB-SubCell"/>
</dbReference>
<feature type="compositionally biased region" description="Low complexity" evidence="13">
    <location>
        <begin position="1"/>
        <end position="19"/>
    </location>
</feature>
<dbReference type="FunFam" id="3.30.720.50:FF:000003">
    <property type="entry name" value="E3 ubiquitin-protein ligase RNF146"/>
    <property type="match status" value="1"/>
</dbReference>
<comment type="subcellular location">
    <subcellularLocation>
        <location evidence="2 12">Cytoplasm</location>
        <location evidence="2 12">Cytosol</location>
    </subcellularLocation>
</comment>
<dbReference type="InterPro" id="IPR033509">
    <property type="entry name" value="RNF146"/>
</dbReference>
<dbReference type="GO" id="GO:0072572">
    <property type="term" value="F:poly-ADP-D-ribose binding"/>
    <property type="evidence" value="ECO:0007669"/>
    <property type="project" value="UniProtKB-UniRule"/>
</dbReference>
<feature type="compositionally biased region" description="Polar residues" evidence="13">
    <location>
        <begin position="275"/>
        <end position="286"/>
    </location>
</feature>
<dbReference type="InterPro" id="IPR001841">
    <property type="entry name" value="Znf_RING"/>
</dbReference>
<dbReference type="GO" id="GO:0016055">
    <property type="term" value="P:Wnt signaling pathway"/>
    <property type="evidence" value="ECO:0007669"/>
    <property type="project" value="UniProtKB-KW"/>
</dbReference>
<name>A0A1Q3F431_CULTA</name>
<evidence type="ECO:0000256" key="3">
    <source>
        <dbReference type="ARBA" id="ARBA00004906"/>
    </source>
</evidence>
<protein>
    <recommendedName>
        <fullName evidence="12">E3 ubiquitin-protein ligase</fullName>
        <ecNumber evidence="12">2.3.2.27</ecNumber>
    </recommendedName>
</protein>
<dbReference type="Pfam" id="PF02825">
    <property type="entry name" value="WWE"/>
    <property type="match status" value="1"/>
</dbReference>
<evidence type="ECO:0000313" key="16">
    <source>
        <dbReference type="EMBL" id="JAV22248.1"/>
    </source>
</evidence>
<dbReference type="InterPro" id="IPR013083">
    <property type="entry name" value="Znf_RING/FYVE/PHD"/>
</dbReference>
<dbReference type="InterPro" id="IPR004170">
    <property type="entry name" value="WWE_dom"/>
</dbReference>
<evidence type="ECO:0000256" key="4">
    <source>
        <dbReference type="ARBA" id="ARBA00022490"/>
    </source>
</evidence>
<evidence type="ECO:0000256" key="8">
    <source>
        <dbReference type="ARBA" id="ARBA00022771"/>
    </source>
</evidence>
<comment type="PTM">
    <text evidence="12">Ubiquitinated; autoubiquitinated.</text>
</comment>
<evidence type="ECO:0000256" key="12">
    <source>
        <dbReference type="RuleBase" id="RU367115"/>
    </source>
</evidence>
<reference evidence="16" key="1">
    <citation type="submission" date="2017-01" db="EMBL/GenBank/DDBJ databases">
        <title>A deep insight into the sialotranscriptome of adult male and female Cluex tarsalis mosquitoes.</title>
        <authorList>
            <person name="Ribeiro J.M."/>
            <person name="Moreira F."/>
            <person name="Bernard K.A."/>
            <person name="Calvo E."/>
        </authorList>
    </citation>
    <scope>NUCLEOTIDE SEQUENCE</scope>
    <source>
        <strain evidence="16">Kern County</strain>
        <tissue evidence="16">Salivary glands</tissue>
    </source>
</reference>
<dbReference type="SUPFAM" id="SSF117839">
    <property type="entry name" value="WWE domain"/>
    <property type="match status" value="1"/>
</dbReference>
<keyword evidence="10 12" id="KW-0862">Zinc</keyword>
<feature type="region of interest" description="Disordered" evidence="13">
    <location>
        <begin position="1"/>
        <end position="51"/>
    </location>
</feature>
<keyword evidence="9 12" id="KW-0833">Ubl conjugation pathway</keyword>
<keyword evidence="5 12" id="KW-0808">Transferase</keyword>
<evidence type="ECO:0000256" key="7">
    <source>
        <dbReference type="ARBA" id="ARBA00022723"/>
    </source>
</evidence>
<evidence type="ECO:0000256" key="10">
    <source>
        <dbReference type="ARBA" id="ARBA00022833"/>
    </source>
</evidence>
<evidence type="ECO:0000256" key="2">
    <source>
        <dbReference type="ARBA" id="ARBA00004514"/>
    </source>
</evidence>
<proteinExistence type="predicted"/>
<feature type="region of interest" description="Disordered" evidence="13">
    <location>
        <begin position="270"/>
        <end position="306"/>
    </location>
</feature>
<dbReference type="InterPro" id="IPR037197">
    <property type="entry name" value="WWE_dom_sf"/>
</dbReference>
<dbReference type="Gene3D" id="3.30.40.10">
    <property type="entry name" value="Zinc/RING finger domain, C3HC4 (zinc finger)"/>
    <property type="match status" value="1"/>
</dbReference>
<comment type="domain">
    <text evidence="12">The WWE domain mediates non-covalent poly(ADP-ribose)-binding.</text>
</comment>
<dbReference type="InterPro" id="IPR018123">
    <property type="entry name" value="WWE-dom_subgr"/>
</dbReference>
<keyword evidence="4 12" id="KW-0963">Cytoplasm</keyword>
<evidence type="ECO:0000256" key="5">
    <source>
        <dbReference type="ARBA" id="ARBA00022679"/>
    </source>
</evidence>
<dbReference type="GO" id="GO:0006511">
    <property type="term" value="P:ubiquitin-dependent protein catabolic process"/>
    <property type="evidence" value="ECO:0007669"/>
    <property type="project" value="UniProtKB-UniRule"/>
</dbReference>
<evidence type="ECO:0000256" key="13">
    <source>
        <dbReference type="SAM" id="MobiDB-lite"/>
    </source>
</evidence>
<evidence type="ECO:0000259" key="14">
    <source>
        <dbReference type="PROSITE" id="PS50089"/>
    </source>
</evidence>
<dbReference type="EMBL" id="GFDL01012797">
    <property type="protein sequence ID" value="JAV22248.1"/>
    <property type="molecule type" value="Transcribed_RNA"/>
</dbReference>
<evidence type="ECO:0000256" key="1">
    <source>
        <dbReference type="ARBA" id="ARBA00000900"/>
    </source>
</evidence>
<sequence length="367" mass="40528">MAESLENGSSASSPSAANLVEPPSPVSSSPSSSSNGDENKQSLDQQQAGEKSDTELVKMECPVCLQTCIHPARLPCGHIFCFLCVKGVTFKNRRCAMCRRDIPPSYLEHPQLVNGLREVEKAAKPRAEDGTTPEFQWYYEGRNGWWQYDERTSQELEESFQQKERYCKILVAGFLYIVDFEHKCQIRQNDPSRIRRVKRDLTSIPKKGVAGLRLETNDLTSGAAPSSNSDGALSSADLQAETNLLQMQRNIVVEETEEEEVEEQIRRVNLDGSFESDTTNSANNSFGEEEEEGAVSDPMPGTSASASVSAEAVTLDEAINNLNSLSLSEPRAGGSREPVTIRRRVVTDLFALSDSDDDNEDTNHVIL</sequence>
<evidence type="ECO:0000256" key="11">
    <source>
        <dbReference type="PROSITE-ProRule" id="PRU00175"/>
    </source>
</evidence>
<feature type="domain" description="WWE" evidence="15">
    <location>
        <begin position="122"/>
        <end position="199"/>
    </location>
</feature>
<dbReference type="InterPro" id="IPR017907">
    <property type="entry name" value="Znf_RING_CS"/>
</dbReference>
<evidence type="ECO:0000256" key="9">
    <source>
        <dbReference type="ARBA" id="ARBA00022786"/>
    </source>
</evidence>
<dbReference type="Pfam" id="PF13920">
    <property type="entry name" value="zf-C3HC4_3"/>
    <property type="match status" value="1"/>
</dbReference>
<comment type="pathway">
    <text evidence="3 12">Protein modification; protein ubiquitination.</text>
</comment>
<dbReference type="GO" id="GO:0061630">
    <property type="term" value="F:ubiquitin protein ligase activity"/>
    <property type="evidence" value="ECO:0007669"/>
    <property type="project" value="UniProtKB-UniRule"/>
</dbReference>
<feature type="domain" description="RING-type" evidence="14">
    <location>
        <begin position="61"/>
        <end position="99"/>
    </location>
</feature>
<dbReference type="PANTHER" id="PTHR13417">
    <property type="entry name" value="E3 UBIQUITIN-PROTEIN LIGASE RNF146"/>
    <property type="match status" value="1"/>
</dbReference>